<dbReference type="EMBL" id="SHBM01000027">
    <property type="protein sequence ID" value="RZO17598.1"/>
    <property type="molecule type" value="Genomic_DNA"/>
</dbReference>
<keyword evidence="3 8" id="KW-0812">Transmembrane</keyword>
<dbReference type="PIRSF" id="PIRSF037714">
    <property type="entry name" value="TolR"/>
    <property type="match status" value="1"/>
</dbReference>
<accession>A0A520M8R7</accession>
<evidence type="ECO:0000256" key="2">
    <source>
        <dbReference type="ARBA" id="ARBA00022475"/>
    </source>
</evidence>
<evidence type="ECO:0000313" key="12">
    <source>
        <dbReference type="Proteomes" id="UP000318359"/>
    </source>
</evidence>
<dbReference type="GO" id="GO:0005886">
    <property type="term" value="C:plasma membrane"/>
    <property type="evidence" value="ECO:0007669"/>
    <property type="project" value="UniProtKB-SubCell"/>
</dbReference>
<comment type="similarity">
    <text evidence="6">Belongs to the exbB/tolQ family.</text>
</comment>
<dbReference type="GO" id="GO:0017038">
    <property type="term" value="P:protein import"/>
    <property type="evidence" value="ECO:0007669"/>
    <property type="project" value="TreeGrafter"/>
</dbReference>
<feature type="chain" id="PRO_5021840740" evidence="9">
    <location>
        <begin position="22"/>
        <end position="464"/>
    </location>
</feature>
<feature type="domain" description="MotA/TolQ/ExbB proton channel" evidence="10">
    <location>
        <begin position="329"/>
        <end position="450"/>
    </location>
</feature>
<evidence type="ECO:0000256" key="7">
    <source>
        <dbReference type="SAM" id="Coils"/>
    </source>
</evidence>
<evidence type="ECO:0000256" key="4">
    <source>
        <dbReference type="ARBA" id="ARBA00022989"/>
    </source>
</evidence>
<keyword evidence="7" id="KW-0175">Coiled coil</keyword>
<keyword evidence="5 8" id="KW-0472">Membrane</keyword>
<evidence type="ECO:0000256" key="5">
    <source>
        <dbReference type="ARBA" id="ARBA00023136"/>
    </source>
</evidence>
<proteinExistence type="inferred from homology"/>
<name>A0A520M8R7_9GAMM</name>
<dbReference type="InterPro" id="IPR002898">
    <property type="entry name" value="MotA_ExbB_proton_chnl"/>
</dbReference>
<feature type="transmembrane region" description="Helical" evidence="8">
    <location>
        <begin position="289"/>
        <end position="309"/>
    </location>
</feature>
<dbReference type="Pfam" id="PF01618">
    <property type="entry name" value="MotA_ExbB"/>
    <property type="match status" value="1"/>
</dbReference>
<keyword evidence="6" id="KW-0653">Protein transport</keyword>
<comment type="subcellular location">
    <subcellularLocation>
        <location evidence="1">Cell membrane</location>
        <topology evidence="1">Multi-pass membrane protein</topology>
    </subcellularLocation>
    <subcellularLocation>
        <location evidence="6">Membrane</location>
        <topology evidence="6">Multi-pass membrane protein</topology>
    </subcellularLocation>
</comment>
<dbReference type="InterPro" id="IPR050790">
    <property type="entry name" value="ExbB/TolQ_transport"/>
</dbReference>
<evidence type="ECO:0000259" key="10">
    <source>
        <dbReference type="Pfam" id="PF01618"/>
    </source>
</evidence>
<keyword evidence="9" id="KW-0732">Signal</keyword>
<evidence type="ECO:0000256" key="6">
    <source>
        <dbReference type="RuleBase" id="RU004057"/>
    </source>
</evidence>
<evidence type="ECO:0000256" key="9">
    <source>
        <dbReference type="SAM" id="SignalP"/>
    </source>
</evidence>
<dbReference type="PANTHER" id="PTHR30625:SF11">
    <property type="entry name" value="MOTA_TOLQ_EXBB PROTON CHANNEL DOMAIN-CONTAINING PROTEIN"/>
    <property type="match status" value="1"/>
</dbReference>
<dbReference type="Proteomes" id="UP000318359">
    <property type="component" value="Unassembled WGS sequence"/>
</dbReference>
<evidence type="ECO:0000313" key="11">
    <source>
        <dbReference type="EMBL" id="RZO17598.1"/>
    </source>
</evidence>
<evidence type="ECO:0000256" key="8">
    <source>
        <dbReference type="SAM" id="Phobius"/>
    </source>
</evidence>
<feature type="transmembrane region" description="Helical" evidence="8">
    <location>
        <begin position="414"/>
        <end position="434"/>
    </location>
</feature>
<sequence length="464" mass="50189">MKRLNLFYFILIVTFANPSFTQDAEDASVDQEPSTVEALLALVKEGKVKEQSENTKREAEFLANKNKQASILAAEKRELARQERIADKLEAEYKANAEILRVKEEAYKKELGSLVELFGHLQSSAGEASSMFASSLSSAEFGLERVSFLNNLTGKMSETTELPTVREIERLWFELQNEMVAGGNVVKFNTTVIDVDGETTECEVTRVGLFNAVCDGKYLEFASSKGQYAFLPRQPAGRYTKSAKNLGDASAGEQVKFGVDPTGPTGGSLLANLIQTPSLAERAAQGREVGYAIIFVGIIGIAIAFWKLYSLYMLGIAVNKQTKSKTADANNPLGRVLKVGQDNFKKDIDTLELRLAEAIMAERPDIERGISVVRIISVVAPLAGLLGTVTGMIVTFQQITLYGTGDPKLMAGGISQALVTTVLGLLVAIPTTLLHSFSASSAKGIISILEEQSTGILAEHSETS</sequence>
<keyword evidence="2" id="KW-1003">Cell membrane</keyword>
<feature type="transmembrane region" description="Helical" evidence="8">
    <location>
        <begin position="372"/>
        <end position="394"/>
    </location>
</feature>
<feature type="coiled-coil region" evidence="7">
    <location>
        <begin position="62"/>
        <end position="92"/>
    </location>
</feature>
<evidence type="ECO:0000256" key="3">
    <source>
        <dbReference type="ARBA" id="ARBA00022692"/>
    </source>
</evidence>
<gene>
    <name evidence="11" type="ORF">EVB00_02160</name>
</gene>
<organism evidence="11 12">
    <name type="scientific">SAR86 cluster bacterium</name>
    <dbReference type="NCBI Taxonomy" id="2030880"/>
    <lineage>
        <taxon>Bacteria</taxon>
        <taxon>Pseudomonadati</taxon>
        <taxon>Pseudomonadota</taxon>
        <taxon>Gammaproteobacteria</taxon>
        <taxon>SAR86 cluster</taxon>
    </lineage>
</organism>
<evidence type="ECO:0000256" key="1">
    <source>
        <dbReference type="ARBA" id="ARBA00004651"/>
    </source>
</evidence>
<reference evidence="11 12" key="1">
    <citation type="submission" date="2019-02" db="EMBL/GenBank/DDBJ databases">
        <title>Prokaryotic population dynamics and viral predation in marine succession experiment using metagenomics: the confinement effect.</title>
        <authorList>
            <person name="Haro-Moreno J.M."/>
            <person name="Rodriguez-Valera F."/>
            <person name="Lopez-Perez M."/>
        </authorList>
    </citation>
    <scope>NUCLEOTIDE SEQUENCE [LARGE SCALE GENOMIC DNA]</scope>
    <source>
        <strain evidence="11">MED-G167</strain>
    </source>
</reference>
<keyword evidence="6" id="KW-0813">Transport</keyword>
<protein>
    <submittedName>
        <fullName evidence="11">MotA/TolQ/ExbB proton channel family protein</fullName>
    </submittedName>
</protein>
<dbReference type="PANTHER" id="PTHR30625">
    <property type="entry name" value="PROTEIN TOLQ"/>
    <property type="match status" value="1"/>
</dbReference>
<dbReference type="AlphaFoldDB" id="A0A520M8R7"/>
<dbReference type="InterPro" id="IPR017270">
    <property type="entry name" value="MotA/TolQ/ExbB-rel"/>
</dbReference>
<feature type="signal peptide" evidence="9">
    <location>
        <begin position="1"/>
        <end position="21"/>
    </location>
</feature>
<comment type="caution">
    <text evidence="11">The sequence shown here is derived from an EMBL/GenBank/DDBJ whole genome shotgun (WGS) entry which is preliminary data.</text>
</comment>
<keyword evidence="4 8" id="KW-1133">Transmembrane helix</keyword>